<dbReference type="Proteomes" id="UP001302120">
    <property type="component" value="Unassembled WGS sequence"/>
</dbReference>
<sequence>MLSIKSKQIFWFLLLVLGFGYFNAMSNLEINLYLKTLIALVPMQITALIYVAYLHWNRS</sequence>
<keyword evidence="1" id="KW-0812">Transmembrane</keyword>
<proteinExistence type="predicted"/>
<reference evidence="2 3" key="1">
    <citation type="submission" date="2023-12" db="EMBL/GenBank/DDBJ databases">
        <title>Baltic Sea Cyanobacteria.</title>
        <authorList>
            <person name="Delbaje E."/>
            <person name="Fewer D.P."/>
            <person name="Shishido T.K."/>
        </authorList>
    </citation>
    <scope>NUCLEOTIDE SEQUENCE [LARGE SCALE GENOMIC DNA]</scope>
    <source>
        <strain evidence="2 3">UHCC-0300</strain>
    </source>
</reference>
<name>A0ABU5UJT9_9CYAN</name>
<gene>
    <name evidence="2" type="ORF">VB620_19665</name>
</gene>
<feature type="transmembrane region" description="Helical" evidence="1">
    <location>
        <begin position="9"/>
        <end position="26"/>
    </location>
</feature>
<keyword evidence="3" id="KW-1185">Reference proteome</keyword>
<organism evidence="2 3">
    <name type="scientific">Nodularia harveyana UHCC-0300</name>
    <dbReference type="NCBI Taxonomy" id="2974287"/>
    <lineage>
        <taxon>Bacteria</taxon>
        <taxon>Bacillati</taxon>
        <taxon>Cyanobacteriota</taxon>
        <taxon>Cyanophyceae</taxon>
        <taxon>Nostocales</taxon>
        <taxon>Nodulariaceae</taxon>
        <taxon>Nodularia</taxon>
    </lineage>
</organism>
<dbReference type="EMBL" id="JAYGHG010000046">
    <property type="protein sequence ID" value="MEA5583548.1"/>
    <property type="molecule type" value="Genomic_DNA"/>
</dbReference>
<evidence type="ECO:0000313" key="2">
    <source>
        <dbReference type="EMBL" id="MEA5583548.1"/>
    </source>
</evidence>
<comment type="caution">
    <text evidence="2">The sequence shown here is derived from an EMBL/GenBank/DDBJ whole genome shotgun (WGS) entry which is preliminary data.</text>
</comment>
<evidence type="ECO:0000313" key="3">
    <source>
        <dbReference type="Proteomes" id="UP001302120"/>
    </source>
</evidence>
<evidence type="ECO:0000256" key="1">
    <source>
        <dbReference type="SAM" id="Phobius"/>
    </source>
</evidence>
<keyword evidence="1" id="KW-0472">Membrane</keyword>
<protein>
    <submittedName>
        <fullName evidence="2">Uncharacterized protein</fullName>
    </submittedName>
</protein>
<dbReference type="RefSeq" id="WP_323197847.1">
    <property type="nucleotide sequence ID" value="NZ_JAYGHG010000046.1"/>
</dbReference>
<feature type="transmembrane region" description="Helical" evidence="1">
    <location>
        <begin position="32"/>
        <end position="53"/>
    </location>
</feature>
<accession>A0ABU5UJT9</accession>
<keyword evidence="1" id="KW-1133">Transmembrane helix</keyword>